<evidence type="ECO:0000313" key="3">
    <source>
        <dbReference type="Proteomes" id="UP001178507"/>
    </source>
</evidence>
<reference evidence="2" key="1">
    <citation type="submission" date="2023-08" db="EMBL/GenBank/DDBJ databases">
        <authorList>
            <person name="Chen Y."/>
            <person name="Shah S."/>
            <person name="Dougan E. K."/>
            <person name="Thang M."/>
            <person name="Chan C."/>
        </authorList>
    </citation>
    <scope>NUCLEOTIDE SEQUENCE</scope>
</reference>
<gene>
    <name evidence="2" type="ORF">EVOR1521_LOCUS12014</name>
</gene>
<dbReference type="AlphaFoldDB" id="A0AA36N0L9"/>
<dbReference type="Pfam" id="PF06966">
    <property type="entry name" value="DUF1295"/>
    <property type="match status" value="1"/>
</dbReference>
<keyword evidence="1" id="KW-1133">Transmembrane helix</keyword>
<proteinExistence type="predicted"/>
<evidence type="ECO:0000313" key="2">
    <source>
        <dbReference type="EMBL" id="CAJ1385398.1"/>
    </source>
</evidence>
<evidence type="ECO:0000256" key="1">
    <source>
        <dbReference type="SAM" id="Phobius"/>
    </source>
</evidence>
<feature type="transmembrane region" description="Helical" evidence="1">
    <location>
        <begin position="55"/>
        <end position="72"/>
    </location>
</feature>
<keyword evidence="1" id="KW-0812">Transmembrane</keyword>
<dbReference type="Gene3D" id="1.20.120.1630">
    <property type="match status" value="1"/>
</dbReference>
<dbReference type="Proteomes" id="UP001178507">
    <property type="component" value="Unassembled WGS sequence"/>
</dbReference>
<name>A0AA36N0L9_9DINO</name>
<feature type="transmembrane region" description="Helical" evidence="1">
    <location>
        <begin position="156"/>
        <end position="178"/>
    </location>
</feature>
<accession>A0AA36N0L9</accession>
<comment type="caution">
    <text evidence="2">The sequence shown here is derived from an EMBL/GenBank/DDBJ whole genome shotgun (WGS) entry which is preliminary data.</text>
</comment>
<sequence length="231" mass="26019">MSYQELHGAPEVPAAPEPQAFRSVPRSSMLRANVFAAESLALWALYGHVLVPADGFRRGVLLVLGGCYLLRLNAMARWLLPRELALEELTVVMLWLLTIFTSFALGASHRGAMSAPELALAVGLYSLGSWLNTWSELQRKWWKQLPENRGRCYTQGLFALSRNINYLGDVVLFAGWAAASGCWWNVWVPITMAASFYFYHIPDKEAYLSQRYKADWSAYIASTKSFVPFLC</sequence>
<dbReference type="InterPro" id="IPR010721">
    <property type="entry name" value="UstE-like"/>
</dbReference>
<protein>
    <recommendedName>
        <fullName evidence="4">Steroid 5-alpha reductase C-terminal domain-containing protein</fullName>
    </recommendedName>
</protein>
<feature type="transmembrane region" description="Helical" evidence="1">
    <location>
        <begin position="84"/>
        <end position="106"/>
    </location>
</feature>
<keyword evidence="3" id="KW-1185">Reference proteome</keyword>
<keyword evidence="1" id="KW-0472">Membrane</keyword>
<dbReference type="EMBL" id="CAUJNA010001230">
    <property type="protein sequence ID" value="CAJ1385398.1"/>
    <property type="molecule type" value="Genomic_DNA"/>
</dbReference>
<organism evidence="2 3">
    <name type="scientific">Effrenium voratum</name>
    <dbReference type="NCBI Taxonomy" id="2562239"/>
    <lineage>
        <taxon>Eukaryota</taxon>
        <taxon>Sar</taxon>
        <taxon>Alveolata</taxon>
        <taxon>Dinophyceae</taxon>
        <taxon>Suessiales</taxon>
        <taxon>Symbiodiniaceae</taxon>
        <taxon>Effrenium</taxon>
    </lineage>
</organism>
<evidence type="ECO:0008006" key="4">
    <source>
        <dbReference type="Google" id="ProtNLM"/>
    </source>
</evidence>
<dbReference type="PROSITE" id="PS50244">
    <property type="entry name" value="S5A_REDUCTASE"/>
    <property type="match status" value="1"/>
</dbReference>